<evidence type="ECO:0000256" key="3">
    <source>
        <dbReference type="ARBA" id="ARBA00022801"/>
    </source>
</evidence>
<accession>A0ABN3XZF1</accession>
<keyword evidence="3" id="KW-0378">Hydrolase</keyword>
<reference evidence="7 8" key="1">
    <citation type="journal article" date="2019" name="Int. J. Syst. Evol. Microbiol.">
        <title>The Global Catalogue of Microorganisms (GCM) 10K type strain sequencing project: providing services to taxonomists for standard genome sequencing and annotation.</title>
        <authorList>
            <consortium name="The Broad Institute Genomics Platform"/>
            <consortium name="The Broad Institute Genome Sequencing Center for Infectious Disease"/>
            <person name="Wu L."/>
            <person name="Ma J."/>
        </authorList>
    </citation>
    <scope>NUCLEOTIDE SEQUENCE [LARGE SCALE GENOMIC DNA]</scope>
    <source>
        <strain evidence="7 8">JCM 3106</strain>
    </source>
</reference>
<dbReference type="CDD" id="cd00306">
    <property type="entry name" value="Peptidases_S8_S53"/>
    <property type="match status" value="1"/>
</dbReference>
<dbReference type="PANTHER" id="PTHR43806">
    <property type="entry name" value="PEPTIDASE S8"/>
    <property type="match status" value="1"/>
</dbReference>
<evidence type="ECO:0000256" key="4">
    <source>
        <dbReference type="ARBA" id="ARBA00022825"/>
    </source>
</evidence>
<evidence type="ECO:0000256" key="5">
    <source>
        <dbReference type="PROSITE-ProRule" id="PRU01240"/>
    </source>
</evidence>
<comment type="similarity">
    <text evidence="1 5">Belongs to the peptidase S8 family.</text>
</comment>
<proteinExistence type="inferred from homology"/>
<evidence type="ECO:0000313" key="8">
    <source>
        <dbReference type="Proteomes" id="UP001499930"/>
    </source>
</evidence>
<organism evidence="7 8">
    <name type="scientific">Streptosporangium longisporum</name>
    <dbReference type="NCBI Taxonomy" id="46187"/>
    <lineage>
        <taxon>Bacteria</taxon>
        <taxon>Bacillati</taxon>
        <taxon>Actinomycetota</taxon>
        <taxon>Actinomycetes</taxon>
        <taxon>Streptosporangiales</taxon>
        <taxon>Streptosporangiaceae</taxon>
        <taxon>Streptosporangium</taxon>
    </lineage>
</organism>
<dbReference type="InterPro" id="IPR050131">
    <property type="entry name" value="Peptidase_S8_subtilisin-like"/>
</dbReference>
<keyword evidence="2" id="KW-0645">Protease</keyword>
<dbReference type="PANTHER" id="PTHR43806:SF11">
    <property type="entry name" value="CEREVISIN-RELATED"/>
    <property type="match status" value="1"/>
</dbReference>
<dbReference type="InterPro" id="IPR000209">
    <property type="entry name" value="Peptidase_S8/S53_dom"/>
</dbReference>
<feature type="domain" description="Peptidase S8/S53" evidence="6">
    <location>
        <begin position="111"/>
        <end position="326"/>
    </location>
</feature>
<evidence type="ECO:0000259" key="6">
    <source>
        <dbReference type="Pfam" id="PF00082"/>
    </source>
</evidence>
<evidence type="ECO:0000256" key="1">
    <source>
        <dbReference type="ARBA" id="ARBA00011073"/>
    </source>
</evidence>
<name>A0ABN3XZF1_9ACTN</name>
<dbReference type="InterPro" id="IPR036852">
    <property type="entry name" value="Peptidase_S8/S53_dom_sf"/>
</dbReference>
<keyword evidence="8" id="KW-1185">Reference proteome</keyword>
<evidence type="ECO:0000313" key="7">
    <source>
        <dbReference type="EMBL" id="GAA3010134.1"/>
    </source>
</evidence>
<dbReference type="Pfam" id="PF00082">
    <property type="entry name" value="Peptidase_S8"/>
    <property type="match status" value="1"/>
</dbReference>
<sequence>MDTGIERVEPIPGSPALIRKGQLLTDASGLEATARWAEAVTETGGVYRVRLSRGVDVCDLVASVRARGVRASPNHIVTGQPLYFGGPASRPFPRAALPAPGPAPDGPGTGSVTVALPDTGLTEHPWWERSPWFLGRGRETDEVTDGDGDGLPDPQAGHGTFIAGLILRSAPGARLRPIRMLDGHGIGDEAGLLHVLGRLRADPPGVLNLSFGTHTFDDGPSPLVEAALEDLAGSPAGTVTVACAGNTASDRPFWPAASPGVIAVAALDATGQARAPFSGHGPWVDACTPGEWLSSAFLDHPPFDGYARWSGTSFATALVSGAIAAAAVERSPRQAAEHLLEGTACRRIPDSGVVVPMPG</sequence>
<dbReference type="RefSeq" id="WP_344896136.1">
    <property type="nucleotide sequence ID" value="NZ_BAAAWD010000008.1"/>
</dbReference>
<protein>
    <submittedName>
        <fullName evidence="7">S8/S53 family peptidase</fullName>
    </submittedName>
</protein>
<comment type="caution">
    <text evidence="7">The sequence shown here is derived from an EMBL/GenBank/DDBJ whole genome shotgun (WGS) entry which is preliminary data.</text>
</comment>
<dbReference type="Proteomes" id="UP001499930">
    <property type="component" value="Unassembled WGS sequence"/>
</dbReference>
<dbReference type="PROSITE" id="PS51892">
    <property type="entry name" value="SUBTILASE"/>
    <property type="match status" value="1"/>
</dbReference>
<comment type="caution">
    <text evidence="5">Lacks conserved residue(s) required for the propagation of feature annotation.</text>
</comment>
<dbReference type="Gene3D" id="3.40.50.200">
    <property type="entry name" value="Peptidase S8/S53 domain"/>
    <property type="match status" value="1"/>
</dbReference>
<keyword evidence="4" id="KW-0720">Serine protease</keyword>
<evidence type="ECO:0000256" key="2">
    <source>
        <dbReference type="ARBA" id="ARBA00022670"/>
    </source>
</evidence>
<gene>
    <name evidence="7" type="ORF">GCM10017559_35770</name>
</gene>
<dbReference type="SUPFAM" id="SSF52743">
    <property type="entry name" value="Subtilisin-like"/>
    <property type="match status" value="1"/>
</dbReference>
<dbReference type="EMBL" id="BAAAWD010000008">
    <property type="protein sequence ID" value="GAA3010134.1"/>
    <property type="molecule type" value="Genomic_DNA"/>
</dbReference>